<evidence type="ECO:0000256" key="1">
    <source>
        <dbReference type="SAM" id="MobiDB-lite"/>
    </source>
</evidence>
<evidence type="ECO:0000313" key="3">
    <source>
        <dbReference type="Proteomes" id="UP001254564"/>
    </source>
</evidence>
<protein>
    <submittedName>
        <fullName evidence="2">DUF6447 family protein</fullName>
    </submittedName>
</protein>
<sequence length="83" mass="9661">MTIDGIRYRRRDLSPMAREQLVNLRMTDAEIARLQNELSIVQTARVAYLQALREALEDARQSPAKAWRKRPGQKRWGKGVKRA</sequence>
<keyword evidence="3" id="KW-1185">Reference proteome</keyword>
<dbReference type="Proteomes" id="UP001254564">
    <property type="component" value="Unassembled WGS sequence"/>
</dbReference>
<feature type="compositionally biased region" description="Basic residues" evidence="1">
    <location>
        <begin position="66"/>
        <end position="83"/>
    </location>
</feature>
<reference evidence="2 3" key="1">
    <citation type="submission" date="2023-04" db="EMBL/GenBank/DDBJ databases">
        <title>A long-awaited taxogenomic arrangement of the family Halomonadaceae.</title>
        <authorList>
            <person name="De La Haba R."/>
            <person name="Chuvochina M."/>
            <person name="Wittouck S."/>
            <person name="Arahal D.R."/>
            <person name="Sanchez-Porro C."/>
            <person name="Hugenholtz P."/>
            <person name="Ventosa A."/>
        </authorList>
    </citation>
    <scope>NUCLEOTIDE SEQUENCE [LARGE SCALE GENOMIC DNA]</scope>
    <source>
        <strain evidence="2 3">DSM 21020</strain>
    </source>
</reference>
<feature type="region of interest" description="Disordered" evidence="1">
    <location>
        <begin position="60"/>
        <end position="83"/>
    </location>
</feature>
<dbReference type="EMBL" id="JARWAN010000051">
    <property type="protein sequence ID" value="MDR5900474.1"/>
    <property type="molecule type" value="Genomic_DNA"/>
</dbReference>
<proteinExistence type="predicted"/>
<gene>
    <name evidence="2" type="ORF">QC823_16035</name>
</gene>
<organism evidence="2 3">
    <name type="scientific">Vreelandella vilamensis</name>
    <dbReference type="NCBI Taxonomy" id="531309"/>
    <lineage>
        <taxon>Bacteria</taxon>
        <taxon>Pseudomonadati</taxon>
        <taxon>Pseudomonadota</taxon>
        <taxon>Gammaproteobacteria</taxon>
        <taxon>Oceanospirillales</taxon>
        <taxon>Halomonadaceae</taxon>
        <taxon>Vreelandella</taxon>
    </lineage>
</organism>
<dbReference type="RefSeq" id="WP_309657349.1">
    <property type="nucleotide sequence ID" value="NZ_JARWAN010000051.1"/>
</dbReference>
<evidence type="ECO:0000313" key="2">
    <source>
        <dbReference type="EMBL" id="MDR5900474.1"/>
    </source>
</evidence>
<accession>A0ABU1H8B3</accession>
<comment type="caution">
    <text evidence="2">The sequence shown here is derived from an EMBL/GenBank/DDBJ whole genome shotgun (WGS) entry which is preliminary data.</text>
</comment>
<name>A0ABU1H8B3_9GAMM</name>